<dbReference type="Gene3D" id="2.120.10.30">
    <property type="entry name" value="TolB, C-terminal domain"/>
    <property type="match status" value="2"/>
</dbReference>
<feature type="chain" id="PRO_5045464878" description="Biopolymer transporter Tol" evidence="1">
    <location>
        <begin position="28"/>
        <end position="457"/>
    </location>
</feature>
<dbReference type="SUPFAM" id="SSF82171">
    <property type="entry name" value="DPP6 N-terminal domain-like"/>
    <property type="match status" value="1"/>
</dbReference>
<name>A0ABY4WKN7_9BACL</name>
<evidence type="ECO:0000256" key="1">
    <source>
        <dbReference type="SAM" id="SignalP"/>
    </source>
</evidence>
<dbReference type="PANTHER" id="PTHR36842">
    <property type="entry name" value="PROTEIN TOLB HOMOLOG"/>
    <property type="match status" value="1"/>
</dbReference>
<dbReference type="EMBL" id="CP098755">
    <property type="protein sequence ID" value="USG67608.1"/>
    <property type="molecule type" value="Genomic_DNA"/>
</dbReference>
<dbReference type="Proteomes" id="UP001056500">
    <property type="component" value="Chromosome"/>
</dbReference>
<sequence length="457" mass="49992">MWKPVSILTSVALAATALLGSSGSSGAAERIQKPERVYQEAIPAQIAFTNNRQLWLLNARDPQAAPKQVTSIGAVEIVGWSQDGAWLFYQHEPKPEETFSKKYLWAVKADGTDAFQIDPREVLMQPKWAPAGHRFAYVVQSAETGSTGTSNVYSPELVAAELTDGKITKLLEEKRDITDFAWMPDSARLLLSVPAAKDRPITLELTDLKGKKLSAYPLGQPPKIEEGIYPYAATGLTLSPDGNQVAYYVRPNSGSLTADGVAIQLLDLTKPSQKPFELGTGLSYPEWFSWSADSKQLAFIEGGGRVASEGKHLTLAKADGKVIPAGQTGKVDALPRWTNAKADRLFFARGLDNSEWLGNYQPEKLLIPGQRIWTRDAGGQEQAVTKGTEKTADTYPNPSPDGNQLLFVRLDGAEHGSVCVRTQDGSEKELVRHVTGEAGYYANYLPAWVQIHWVQPQ</sequence>
<keyword evidence="1" id="KW-0732">Signal</keyword>
<keyword evidence="3" id="KW-1185">Reference proteome</keyword>
<proteinExistence type="predicted"/>
<evidence type="ECO:0000313" key="2">
    <source>
        <dbReference type="EMBL" id="USG67608.1"/>
    </source>
</evidence>
<dbReference type="InterPro" id="IPR011042">
    <property type="entry name" value="6-blade_b-propeller_TolB-like"/>
</dbReference>
<gene>
    <name evidence="2" type="ORF">NDK47_10155</name>
</gene>
<evidence type="ECO:0008006" key="4">
    <source>
        <dbReference type="Google" id="ProtNLM"/>
    </source>
</evidence>
<dbReference type="PANTHER" id="PTHR36842:SF1">
    <property type="entry name" value="PROTEIN TOLB"/>
    <property type="match status" value="1"/>
</dbReference>
<feature type="signal peptide" evidence="1">
    <location>
        <begin position="1"/>
        <end position="27"/>
    </location>
</feature>
<accession>A0ABY4WKN7</accession>
<protein>
    <recommendedName>
        <fullName evidence="4">Biopolymer transporter Tol</fullName>
    </recommendedName>
</protein>
<reference evidence="2" key="1">
    <citation type="submission" date="2022-06" db="EMBL/GenBank/DDBJ databases">
        <title>Genome sequencing of Brevibacillus sp. BB3-R1.</title>
        <authorList>
            <person name="Heo J."/>
            <person name="Lee D."/>
            <person name="Won M."/>
            <person name="Han B.-H."/>
            <person name="Hong S.-B."/>
            <person name="Kwon S.-W."/>
        </authorList>
    </citation>
    <scope>NUCLEOTIDE SEQUENCE</scope>
    <source>
        <strain evidence="2">BB3-R1</strain>
    </source>
</reference>
<organism evidence="2 3">
    <name type="scientific">Brevibacillus ruminantium</name>
    <dbReference type="NCBI Taxonomy" id="2950604"/>
    <lineage>
        <taxon>Bacteria</taxon>
        <taxon>Bacillati</taxon>
        <taxon>Bacillota</taxon>
        <taxon>Bacilli</taxon>
        <taxon>Bacillales</taxon>
        <taxon>Paenibacillaceae</taxon>
        <taxon>Brevibacillus</taxon>
    </lineage>
</organism>
<dbReference type="RefSeq" id="WP_251874707.1">
    <property type="nucleotide sequence ID" value="NZ_CP098755.1"/>
</dbReference>
<evidence type="ECO:0000313" key="3">
    <source>
        <dbReference type="Proteomes" id="UP001056500"/>
    </source>
</evidence>